<evidence type="ECO:0000256" key="6">
    <source>
        <dbReference type="RuleBase" id="RU003616"/>
    </source>
</evidence>
<dbReference type="GO" id="GO:0043066">
    <property type="term" value="P:negative regulation of apoptotic process"/>
    <property type="evidence" value="ECO:0007669"/>
    <property type="project" value="TreeGrafter"/>
</dbReference>
<feature type="binding site" evidence="4">
    <location>
        <position position="105"/>
    </location>
    <ligand>
        <name>Zn(2+)</name>
        <dbReference type="ChEBI" id="CHEBI:29105"/>
        <label>1</label>
    </ligand>
</feature>
<evidence type="ECO:0000256" key="5">
    <source>
        <dbReference type="PROSITE-ProRule" id="PRU00285"/>
    </source>
</evidence>
<protein>
    <submittedName>
        <fullName evidence="8">Protein lethal(2)essential for life</fullName>
    </submittedName>
</protein>
<dbReference type="PIRSF" id="PIRSF036514">
    <property type="entry name" value="Sm_HSP_B1"/>
    <property type="match status" value="1"/>
</dbReference>
<evidence type="ECO:0000313" key="8">
    <source>
        <dbReference type="EMBL" id="KFM61321.1"/>
    </source>
</evidence>
<keyword evidence="2 4" id="KW-0479">Metal-binding</keyword>
<dbReference type="PROSITE" id="PS01031">
    <property type="entry name" value="SHSP"/>
    <property type="match status" value="1"/>
</dbReference>
<dbReference type="PRINTS" id="PR00299">
    <property type="entry name" value="ACRYSTALLIN"/>
</dbReference>
<proteinExistence type="inferred from homology"/>
<organism evidence="8 9">
    <name type="scientific">Stegodyphus mimosarum</name>
    <name type="common">African social velvet spider</name>
    <dbReference type="NCBI Taxonomy" id="407821"/>
    <lineage>
        <taxon>Eukaryota</taxon>
        <taxon>Metazoa</taxon>
        <taxon>Ecdysozoa</taxon>
        <taxon>Arthropoda</taxon>
        <taxon>Chelicerata</taxon>
        <taxon>Arachnida</taxon>
        <taxon>Araneae</taxon>
        <taxon>Araneomorphae</taxon>
        <taxon>Entelegynae</taxon>
        <taxon>Eresoidea</taxon>
        <taxon>Eresidae</taxon>
        <taxon>Stegodyphus</taxon>
    </lineage>
</organism>
<dbReference type="OrthoDB" id="1431247at2759"/>
<feature type="binding site" evidence="4">
    <location>
        <position position="110"/>
    </location>
    <ligand>
        <name>Zn(2+)</name>
        <dbReference type="ChEBI" id="CHEBI:29105"/>
        <label>1</label>
    </ligand>
</feature>
<evidence type="ECO:0000256" key="1">
    <source>
        <dbReference type="ARBA" id="ARBA00022613"/>
    </source>
</evidence>
<dbReference type="PANTHER" id="PTHR45640">
    <property type="entry name" value="HEAT SHOCK PROTEIN HSP-12.2-RELATED"/>
    <property type="match status" value="1"/>
</dbReference>
<dbReference type="PANTHER" id="PTHR45640:SF27">
    <property type="entry name" value="HEAT SHOCK PROTEIN BETA-2"/>
    <property type="match status" value="1"/>
</dbReference>
<dbReference type="EMBL" id="KK113905">
    <property type="protein sequence ID" value="KFM61321.1"/>
    <property type="molecule type" value="Genomic_DNA"/>
</dbReference>
<reference evidence="8 9" key="1">
    <citation type="submission" date="2013-11" db="EMBL/GenBank/DDBJ databases">
        <title>Genome sequencing of Stegodyphus mimosarum.</title>
        <authorList>
            <person name="Bechsgaard J."/>
        </authorList>
    </citation>
    <scope>NUCLEOTIDE SEQUENCE [LARGE SCALE GENOMIC DNA]</scope>
</reference>
<dbReference type="Pfam" id="PF00011">
    <property type="entry name" value="HSP20"/>
    <property type="match status" value="1"/>
</dbReference>
<sequence length="171" mass="19625">MNSLPNIVALLNGKDWWDTYDYPARLMDQNFGVGLIDEDLLPPRRYRGYYIRPRTQQCVDSSGQSEVKSDESKFEVMLDVSQFEPDEVDLKIVDNYIQIHAKHDEKADAHGFISREFTRKYMLPDGVEPETVKSTLSENGILKITAPKKVDKPPTRERKVPIILEQAAALE</sequence>
<dbReference type="GO" id="GO:0005212">
    <property type="term" value="F:structural constituent of eye lens"/>
    <property type="evidence" value="ECO:0007669"/>
    <property type="project" value="UniProtKB-KW"/>
</dbReference>
<dbReference type="Gene3D" id="2.60.40.790">
    <property type="match status" value="1"/>
</dbReference>
<dbReference type="GO" id="GO:0005737">
    <property type="term" value="C:cytoplasm"/>
    <property type="evidence" value="ECO:0007669"/>
    <property type="project" value="TreeGrafter"/>
</dbReference>
<dbReference type="InterPro" id="IPR002068">
    <property type="entry name" value="A-crystallin/Hsp20_dom"/>
</dbReference>
<dbReference type="GO" id="GO:0009408">
    <property type="term" value="P:response to heat"/>
    <property type="evidence" value="ECO:0007669"/>
    <property type="project" value="UniProtKB-ARBA"/>
</dbReference>
<evidence type="ECO:0000256" key="3">
    <source>
        <dbReference type="ARBA" id="ARBA00022833"/>
    </source>
</evidence>
<dbReference type="CDD" id="cd06526">
    <property type="entry name" value="metazoan_ACD"/>
    <property type="match status" value="1"/>
</dbReference>
<evidence type="ECO:0000259" key="7">
    <source>
        <dbReference type="PROSITE" id="PS01031"/>
    </source>
</evidence>
<keyword evidence="9" id="KW-1185">Reference proteome</keyword>
<keyword evidence="3 4" id="KW-0862">Zinc</keyword>
<dbReference type="InterPro" id="IPR055269">
    <property type="entry name" value="Alpha-crystallin/HSP_16"/>
</dbReference>
<evidence type="ECO:0000256" key="2">
    <source>
        <dbReference type="ARBA" id="ARBA00022723"/>
    </source>
</evidence>
<comment type="similarity">
    <text evidence="5 6">Belongs to the small heat shock protein (HSP20) family.</text>
</comment>
<dbReference type="Pfam" id="PF00525">
    <property type="entry name" value="Crystallin"/>
    <property type="match status" value="1"/>
</dbReference>
<dbReference type="SUPFAM" id="SSF49764">
    <property type="entry name" value="HSP20-like chaperones"/>
    <property type="match status" value="1"/>
</dbReference>
<feature type="binding site" evidence="4">
    <location>
        <position position="103"/>
    </location>
    <ligand>
        <name>Zn(2+)</name>
        <dbReference type="ChEBI" id="CHEBI:29105"/>
        <label>1</label>
    </ligand>
</feature>
<feature type="domain" description="SHSP" evidence="7">
    <location>
        <begin position="56"/>
        <end position="163"/>
    </location>
</feature>
<gene>
    <name evidence="8" type="ORF">X975_17703</name>
</gene>
<dbReference type="InterPro" id="IPR001436">
    <property type="entry name" value="Alpha-crystallin/sHSP_animal"/>
</dbReference>
<dbReference type="GO" id="GO:0051082">
    <property type="term" value="F:unfolded protein binding"/>
    <property type="evidence" value="ECO:0007669"/>
    <property type="project" value="TreeGrafter"/>
</dbReference>
<dbReference type="AlphaFoldDB" id="A0A087T882"/>
<name>A0A087T882_STEMI</name>
<dbReference type="OMA" id="PPCGIHP"/>
<dbReference type="InterPro" id="IPR003090">
    <property type="entry name" value="Alpha-crystallin_N"/>
</dbReference>
<dbReference type="Proteomes" id="UP000054359">
    <property type="component" value="Unassembled WGS sequence"/>
</dbReference>
<dbReference type="InterPro" id="IPR008978">
    <property type="entry name" value="HSP20-like_chaperone"/>
</dbReference>
<accession>A0A087T882</accession>
<evidence type="ECO:0000256" key="4">
    <source>
        <dbReference type="PIRSR" id="PIRSR036514-1"/>
    </source>
</evidence>
<dbReference type="GO" id="GO:0005634">
    <property type="term" value="C:nucleus"/>
    <property type="evidence" value="ECO:0007669"/>
    <property type="project" value="TreeGrafter"/>
</dbReference>
<keyword evidence="1" id="KW-0273">Eye lens protein</keyword>
<evidence type="ECO:0000313" key="9">
    <source>
        <dbReference type="Proteomes" id="UP000054359"/>
    </source>
</evidence>
<dbReference type="GO" id="GO:0042026">
    <property type="term" value="P:protein refolding"/>
    <property type="evidence" value="ECO:0007669"/>
    <property type="project" value="TreeGrafter"/>
</dbReference>
<dbReference type="STRING" id="407821.A0A087T882"/>
<feature type="non-terminal residue" evidence="8">
    <location>
        <position position="171"/>
    </location>
</feature>
<dbReference type="GO" id="GO:0046872">
    <property type="term" value="F:metal ion binding"/>
    <property type="evidence" value="ECO:0007669"/>
    <property type="project" value="UniProtKB-KW"/>
</dbReference>